<comment type="caution">
    <text evidence="2">The sequence shown here is derived from an EMBL/GenBank/DDBJ whole genome shotgun (WGS) entry which is preliminary data.</text>
</comment>
<organism evidence="2 3">
    <name type="scientific">Sphaerisporangium dianthi</name>
    <dbReference type="NCBI Taxonomy" id="1436120"/>
    <lineage>
        <taxon>Bacteria</taxon>
        <taxon>Bacillati</taxon>
        <taxon>Actinomycetota</taxon>
        <taxon>Actinomycetes</taxon>
        <taxon>Streptosporangiales</taxon>
        <taxon>Streptosporangiaceae</taxon>
        <taxon>Sphaerisporangium</taxon>
    </lineage>
</organism>
<evidence type="ECO:0000259" key="1">
    <source>
        <dbReference type="Pfam" id="PF06722"/>
    </source>
</evidence>
<dbReference type="Pfam" id="PF06722">
    <property type="entry name" value="EryCIII-like_C"/>
    <property type="match status" value="1"/>
</dbReference>
<dbReference type="SUPFAM" id="SSF53756">
    <property type="entry name" value="UDP-Glycosyltransferase/glycogen phosphorylase"/>
    <property type="match status" value="1"/>
</dbReference>
<dbReference type="InterPro" id="IPR050426">
    <property type="entry name" value="Glycosyltransferase_28"/>
</dbReference>
<dbReference type="Proteomes" id="UP001596004">
    <property type="component" value="Unassembled WGS sequence"/>
</dbReference>
<evidence type="ECO:0000313" key="3">
    <source>
        <dbReference type="Proteomes" id="UP001596004"/>
    </source>
</evidence>
<sequence>MGVEHRIVVMPHCGYLSETSRMVEIYRALAQRGASVRMATHGGTYESLLSAAGVEYDIVGPHMSPRRSAEVVANATGLGDVRQSIYPDDEMETYVRAEAEYFRAHGTRTVVTGYTLTTMLSTRLAGAALVTEHACCWVPAAFERGLVPAPTFRAARFLPGPVGRSLANRVLPRTRFYCSGFNRVAAKLGAEGVPSLGALVLGDLALVPEIPEVFGVPAAELAAWRPSGRHYRPTTRLRYSGPLYAHLDVPMPEHVRAFLDRPGPIAYVAVTSTSPRFVRRLVAALRPLGVRILIAGTVHDLGDLADERVCVGGVLPSHLVMPRVDLAVTAGGQGSVQSALAAGTPLVGLPLHAEQDLNVALAQRCGAALLVEPWRAGTDRLTRAAGRVLAEPSFRAAAEHVRDLYAAVDGPGNAADAVLELTAHHSPARAPGT</sequence>
<dbReference type="InterPro" id="IPR010610">
    <property type="entry name" value="EryCIII-like_C"/>
</dbReference>
<dbReference type="InterPro" id="IPR002213">
    <property type="entry name" value="UDP_glucos_trans"/>
</dbReference>
<dbReference type="EMBL" id="JBHSFP010000021">
    <property type="protein sequence ID" value="MFC4534266.1"/>
    <property type="molecule type" value="Genomic_DNA"/>
</dbReference>
<accession>A0ABV9CLW2</accession>
<protein>
    <submittedName>
        <fullName evidence="2">Glycosyltransferase</fullName>
    </submittedName>
</protein>
<name>A0ABV9CLW2_9ACTN</name>
<dbReference type="Gene3D" id="3.40.50.2000">
    <property type="entry name" value="Glycogen Phosphorylase B"/>
    <property type="match status" value="2"/>
</dbReference>
<evidence type="ECO:0000313" key="2">
    <source>
        <dbReference type="EMBL" id="MFC4534266.1"/>
    </source>
</evidence>
<feature type="domain" description="Erythromycin biosynthesis protein CIII-like C-terminal" evidence="1">
    <location>
        <begin position="296"/>
        <end position="420"/>
    </location>
</feature>
<gene>
    <name evidence="2" type="ORF">ACFO60_26200</name>
</gene>
<keyword evidence="3" id="KW-1185">Reference proteome</keyword>
<dbReference type="PANTHER" id="PTHR48050:SF13">
    <property type="entry name" value="STEROL 3-BETA-GLUCOSYLTRANSFERASE UGT80A2"/>
    <property type="match status" value="1"/>
</dbReference>
<reference evidence="3" key="1">
    <citation type="journal article" date="2019" name="Int. J. Syst. Evol. Microbiol.">
        <title>The Global Catalogue of Microorganisms (GCM) 10K type strain sequencing project: providing services to taxonomists for standard genome sequencing and annotation.</title>
        <authorList>
            <consortium name="The Broad Institute Genomics Platform"/>
            <consortium name="The Broad Institute Genome Sequencing Center for Infectious Disease"/>
            <person name="Wu L."/>
            <person name="Ma J."/>
        </authorList>
    </citation>
    <scope>NUCLEOTIDE SEQUENCE [LARGE SCALE GENOMIC DNA]</scope>
    <source>
        <strain evidence="3">CGMCC 4.7132</strain>
    </source>
</reference>
<dbReference type="RefSeq" id="WP_380844567.1">
    <property type="nucleotide sequence ID" value="NZ_JBHSFP010000021.1"/>
</dbReference>
<proteinExistence type="predicted"/>
<dbReference type="PANTHER" id="PTHR48050">
    <property type="entry name" value="STEROL 3-BETA-GLUCOSYLTRANSFERASE"/>
    <property type="match status" value="1"/>
</dbReference>
<dbReference type="CDD" id="cd03784">
    <property type="entry name" value="GT1_Gtf-like"/>
    <property type="match status" value="1"/>
</dbReference>